<dbReference type="KEGG" id="lrs:PX52LOC_03330"/>
<sequence length="227" mass="24253">MYVLITGIGWEFVPPGFPCGKAIKTRPDRWLAIDAFRTAWQPLADRYQDLHGINWDQVLIDGSKRPSKRGTLTGPNPADRTKSGTAIHLATGGRGLPLGAVVAAANVNDGMQTRAVVDDFVIRPRRTGRTPTRPPGPTPRSRGRRVRERAGPGAGRGGRLPHDRPAAGPRRPRAGRCGPGSREGTRCSPRLAASAAGSTGTASDTSGGFNLPPSLIFLRHQANGFFR</sequence>
<dbReference type="EMBL" id="CP042425">
    <property type="protein sequence ID" value="QEL16380.1"/>
    <property type="molecule type" value="Genomic_DNA"/>
</dbReference>
<name>A0A5C1ACB9_9BACT</name>
<dbReference type="Proteomes" id="UP000324974">
    <property type="component" value="Chromosome"/>
</dbReference>
<evidence type="ECO:0000313" key="3">
    <source>
        <dbReference type="Proteomes" id="UP000324974"/>
    </source>
</evidence>
<dbReference type="AlphaFoldDB" id="A0A5C1ACB9"/>
<evidence type="ECO:0000313" key="2">
    <source>
        <dbReference type="EMBL" id="QEL16380.1"/>
    </source>
</evidence>
<feature type="compositionally biased region" description="Low complexity" evidence="1">
    <location>
        <begin position="192"/>
        <end position="208"/>
    </location>
</feature>
<dbReference type="RefSeq" id="WP_149111119.1">
    <property type="nucleotide sequence ID" value="NZ_CP042425.1"/>
</dbReference>
<evidence type="ECO:0000256" key="1">
    <source>
        <dbReference type="SAM" id="MobiDB-lite"/>
    </source>
</evidence>
<reference evidence="3" key="1">
    <citation type="submission" date="2019-08" db="EMBL/GenBank/DDBJ databases">
        <title>Limnoglobus roseus gen. nov., sp. nov., a novel freshwater planctomycete with a giant genome from the family Gemmataceae.</title>
        <authorList>
            <person name="Kulichevskaya I.S."/>
            <person name="Naumoff D.G."/>
            <person name="Miroshnikov K."/>
            <person name="Ivanova A."/>
            <person name="Philippov D.A."/>
            <person name="Hakobyan A."/>
            <person name="Rijpstra I.C."/>
            <person name="Sinninghe Damste J.S."/>
            <person name="Liesack W."/>
            <person name="Dedysh S.N."/>
        </authorList>
    </citation>
    <scope>NUCLEOTIDE SEQUENCE [LARGE SCALE GENOMIC DNA]</scope>
    <source>
        <strain evidence="3">PX52</strain>
    </source>
</reference>
<dbReference type="OrthoDB" id="3213859at2"/>
<keyword evidence="3" id="KW-1185">Reference proteome</keyword>
<proteinExistence type="predicted"/>
<protein>
    <submittedName>
        <fullName evidence="2">Transposase</fullName>
    </submittedName>
</protein>
<feature type="region of interest" description="Disordered" evidence="1">
    <location>
        <begin position="118"/>
        <end position="209"/>
    </location>
</feature>
<accession>A0A5C1ACB9</accession>
<feature type="region of interest" description="Disordered" evidence="1">
    <location>
        <begin position="63"/>
        <end position="84"/>
    </location>
</feature>
<organism evidence="2 3">
    <name type="scientific">Limnoglobus roseus</name>
    <dbReference type="NCBI Taxonomy" id="2598579"/>
    <lineage>
        <taxon>Bacteria</taxon>
        <taxon>Pseudomonadati</taxon>
        <taxon>Planctomycetota</taxon>
        <taxon>Planctomycetia</taxon>
        <taxon>Gemmatales</taxon>
        <taxon>Gemmataceae</taxon>
        <taxon>Limnoglobus</taxon>
    </lineage>
</organism>
<gene>
    <name evidence="2" type="ORF">PX52LOC_03330</name>
</gene>